<evidence type="ECO:0000313" key="6">
    <source>
        <dbReference type="Proteomes" id="UP000199202"/>
    </source>
</evidence>
<evidence type="ECO:0000259" key="4">
    <source>
        <dbReference type="Pfam" id="PF13193"/>
    </source>
</evidence>
<dbReference type="OrthoDB" id="9803968at2"/>
<dbReference type="GO" id="GO:0006631">
    <property type="term" value="P:fatty acid metabolic process"/>
    <property type="evidence" value="ECO:0007669"/>
    <property type="project" value="TreeGrafter"/>
</dbReference>
<dbReference type="InterPro" id="IPR000873">
    <property type="entry name" value="AMP-dep_synth/lig_dom"/>
</dbReference>
<accession>A0A1G9FE41</accession>
<dbReference type="AlphaFoldDB" id="A0A1G9FE41"/>
<keyword evidence="2 5" id="KW-0436">Ligase</keyword>
<dbReference type="SUPFAM" id="SSF56801">
    <property type="entry name" value="Acetyl-CoA synthetase-like"/>
    <property type="match status" value="1"/>
</dbReference>
<sequence>MTADAASLPRMADLIEHTIQATPDRPALGSAGGSPLSYGQLGRLARTLARRLAERGVARADPIAVYSDNRPEFVLALLACWTIGAVVVPIDPQLTGVQVDGRLAAAGTRAVLLPGHLRDSFPGDAAAWVIEVGADRSEVSVADAGRAATRMPPGEAHGKAAQDRDLALLMFTTGSTGTPKVVPLTHGNLAASVAGIVSGYHLGPDDATLLAMPLFHGHGLIAGLLATLASGGTAYLPAAGRFSAHAFWDEIAAARATWYTAVPTIHQILLDRAGTDYPAADPPALRFIRSCSASLAPTVQRRLEERFGAPVISAYGMTETAHQATTNPLPGDGVAKAGSVGLPTGLQVRILTAAGHPAPTGETGEVCVRGPAVTDGYLDDPHDTAAAFTGGWFHTGDLGYLDPDGYLFLSGRIKELINRGGEKIAPHAVEVVLLSHPAVVDALAFGVPDATYGEEINAAVILGSGRHTTQAELQQHCRSRLTAFEIPKRIYILDRFPRTAKGDGDRRALAAAVTGT</sequence>
<dbReference type="RefSeq" id="WP_090941982.1">
    <property type="nucleotide sequence ID" value="NZ_FNDJ01000019.1"/>
</dbReference>
<evidence type="ECO:0000256" key="1">
    <source>
        <dbReference type="ARBA" id="ARBA00006432"/>
    </source>
</evidence>
<dbReference type="Pfam" id="PF00501">
    <property type="entry name" value="AMP-binding"/>
    <property type="match status" value="1"/>
</dbReference>
<keyword evidence="6" id="KW-1185">Reference proteome</keyword>
<evidence type="ECO:0000256" key="2">
    <source>
        <dbReference type="ARBA" id="ARBA00022598"/>
    </source>
</evidence>
<dbReference type="InterPro" id="IPR020845">
    <property type="entry name" value="AMP-binding_CS"/>
</dbReference>
<evidence type="ECO:0000313" key="5">
    <source>
        <dbReference type="EMBL" id="SDK86630.1"/>
    </source>
</evidence>
<dbReference type="Pfam" id="PF13193">
    <property type="entry name" value="AMP-binding_C"/>
    <property type="match status" value="1"/>
</dbReference>
<dbReference type="PROSITE" id="PS00455">
    <property type="entry name" value="AMP_BINDING"/>
    <property type="match status" value="1"/>
</dbReference>
<feature type="domain" description="AMP-dependent synthetase/ligase" evidence="3">
    <location>
        <begin position="16"/>
        <end position="378"/>
    </location>
</feature>
<name>A0A1G9FE41_9ACTN</name>
<dbReference type="InterPro" id="IPR045851">
    <property type="entry name" value="AMP-bd_C_sf"/>
</dbReference>
<dbReference type="Gene3D" id="3.30.300.30">
    <property type="match status" value="1"/>
</dbReference>
<feature type="domain" description="AMP-binding enzyme C-terminal" evidence="4">
    <location>
        <begin position="429"/>
        <end position="502"/>
    </location>
</feature>
<dbReference type="STRING" id="633440.SAMN05421869_119184"/>
<dbReference type="Proteomes" id="UP000199202">
    <property type="component" value="Unassembled WGS sequence"/>
</dbReference>
<protein>
    <submittedName>
        <fullName evidence="5">Acyl-CoA synthetase (AMP-forming)/AMP-acid ligase II</fullName>
    </submittedName>
</protein>
<comment type="similarity">
    <text evidence="1">Belongs to the ATP-dependent AMP-binding enzyme family.</text>
</comment>
<dbReference type="GO" id="GO:0031956">
    <property type="term" value="F:medium-chain fatty acid-CoA ligase activity"/>
    <property type="evidence" value="ECO:0007669"/>
    <property type="project" value="TreeGrafter"/>
</dbReference>
<dbReference type="EMBL" id="FNDJ01000019">
    <property type="protein sequence ID" value="SDK86630.1"/>
    <property type="molecule type" value="Genomic_DNA"/>
</dbReference>
<dbReference type="PANTHER" id="PTHR43201:SF5">
    <property type="entry name" value="MEDIUM-CHAIN ACYL-COA LIGASE ACSF2, MITOCHONDRIAL"/>
    <property type="match status" value="1"/>
</dbReference>
<reference evidence="5 6" key="1">
    <citation type="submission" date="2016-10" db="EMBL/GenBank/DDBJ databases">
        <authorList>
            <person name="de Groot N.N."/>
        </authorList>
    </citation>
    <scope>NUCLEOTIDE SEQUENCE [LARGE SCALE GENOMIC DNA]</scope>
    <source>
        <strain evidence="5 6">CGMCC 4.6533</strain>
    </source>
</reference>
<dbReference type="PANTHER" id="PTHR43201">
    <property type="entry name" value="ACYL-COA SYNTHETASE"/>
    <property type="match status" value="1"/>
</dbReference>
<dbReference type="InterPro" id="IPR025110">
    <property type="entry name" value="AMP-bd_C"/>
</dbReference>
<gene>
    <name evidence="5" type="ORF">SAMN05421869_119184</name>
</gene>
<dbReference type="Gene3D" id="3.40.50.12780">
    <property type="entry name" value="N-terminal domain of ligase-like"/>
    <property type="match status" value="1"/>
</dbReference>
<organism evidence="5 6">
    <name type="scientific">Nonomuraea jiangxiensis</name>
    <dbReference type="NCBI Taxonomy" id="633440"/>
    <lineage>
        <taxon>Bacteria</taxon>
        <taxon>Bacillati</taxon>
        <taxon>Actinomycetota</taxon>
        <taxon>Actinomycetes</taxon>
        <taxon>Streptosporangiales</taxon>
        <taxon>Streptosporangiaceae</taxon>
        <taxon>Nonomuraea</taxon>
    </lineage>
</organism>
<proteinExistence type="inferred from homology"/>
<dbReference type="InterPro" id="IPR042099">
    <property type="entry name" value="ANL_N_sf"/>
</dbReference>
<evidence type="ECO:0000259" key="3">
    <source>
        <dbReference type="Pfam" id="PF00501"/>
    </source>
</evidence>